<evidence type="ECO:0000256" key="4">
    <source>
        <dbReference type="ARBA" id="ARBA00022679"/>
    </source>
</evidence>
<evidence type="ECO:0000256" key="6">
    <source>
        <dbReference type="ARBA" id="ARBA00022777"/>
    </source>
</evidence>
<dbReference type="GO" id="GO:0000160">
    <property type="term" value="P:phosphorelay signal transduction system"/>
    <property type="evidence" value="ECO:0007669"/>
    <property type="project" value="UniProtKB-KW"/>
</dbReference>
<dbReference type="eggNOG" id="COG4191">
    <property type="taxonomic scope" value="Bacteria"/>
</dbReference>
<evidence type="ECO:0000256" key="1">
    <source>
        <dbReference type="ARBA" id="ARBA00000085"/>
    </source>
</evidence>
<evidence type="ECO:0000259" key="9">
    <source>
        <dbReference type="PROSITE" id="PS50109"/>
    </source>
</evidence>
<dbReference type="HOGENOM" id="CLU_000445_114_39_4"/>
<keyword evidence="7" id="KW-0067">ATP-binding</keyword>
<comment type="catalytic activity">
    <reaction evidence="1">
        <text>ATP + protein L-histidine = ADP + protein N-phospho-L-histidine.</text>
        <dbReference type="EC" id="2.7.13.3"/>
    </reaction>
</comment>
<keyword evidence="8" id="KW-0902">Two-component regulatory system</keyword>
<organism evidence="10 11">
    <name type="scientific">Burkholderia multivorans (strain ATCC 17616 / 249)</name>
    <dbReference type="NCBI Taxonomy" id="395019"/>
    <lineage>
        <taxon>Bacteria</taxon>
        <taxon>Pseudomonadati</taxon>
        <taxon>Pseudomonadota</taxon>
        <taxon>Betaproteobacteria</taxon>
        <taxon>Burkholderiales</taxon>
        <taxon>Burkholderiaceae</taxon>
        <taxon>Burkholderia</taxon>
        <taxon>Burkholderia cepacia complex</taxon>
    </lineage>
</organism>
<dbReference type="Proteomes" id="UP000008815">
    <property type="component" value="Chromosome 2"/>
</dbReference>
<dbReference type="KEGG" id="bmu:Bmul_5184"/>
<dbReference type="AlphaFoldDB" id="A0A0H3KSU8"/>
<dbReference type="PANTHER" id="PTHR43065:SF10">
    <property type="entry name" value="PEROXIDE STRESS-ACTIVATED HISTIDINE KINASE MAK3"/>
    <property type="match status" value="1"/>
</dbReference>
<evidence type="ECO:0000256" key="8">
    <source>
        <dbReference type="ARBA" id="ARBA00023012"/>
    </source>
</evidence>
<keyword evidence="5" id="KW-0547">Nucleotide-binding</keyword>
<keyword evidence="6 10" id="KW-0418">Kinase</keyword>
<feature type="domain" description="Histidine kinase" evidence="9">
    <location>
        <begin position="214"/>
        <end position="428"/>
    </location>
</feature>
<keyword evidence="3" id="KW-0597">Phosphoprotein</keyword>
<dbReference type="PROSITE" id="PS50109">
    <property type="entry name" value="HIS_KIN"/>
    <property type="match status" value="1"/>
</dbReference>
<dbReference type="GO" id="GO:0005524">
    <property type="term" value="F:ATP binding"/>
    <property type="evidence" value="ECO:0007669"/>
    <property type="project" value="UniProtKB-KW"/>
</dbReference>
<dbReference type="PANTHER" id="PTHR43065">
    <property type="entry name" value="SENSOR HISTIDINE KINASE"/>
    <property type="match status" value="1"/>
</dbReference>
<dbReference type="SUPFAM" id="SSF55785">
    <property type="entry name" value="PYP-like sensor domain (PAS domain)"/>
    <property type="match status" value="1"/>
</dbReference>
<dbReference type="Pfam" id="PF02518">
    <property type="entry name" value="HATPase_c"/>
    <property type="match status" value="1"/>
</dbReference>
<dbReference type="STRING" id="395019.BMULJ_03334"/>
<keyword evidence="4" id="KW-0808">Transferase</keyword>
<dbReference type="EC" id="2.7.13.3" evidence="2"/>
<dbReference type="InterPro" id="IPR005467">
    <property type="entry name" value="His_kinase_dom"/>
</dbReference>
<evidence type="ECO:0000256" key="7">
    <source>
        <dbReference type="ARBA" id="ARBA00022840"/>
    </source>
</evidence>
<dbReference type="InterPro" id="IPR036890">
    <property type="entry name" value="HATPase_C_sf"/>
</dbReference>
<dbReference type="GO" id="GO:0004673">
    <property type="term" value="F:protein histidine kinase activity"/>
    <property type="evidence" value="ECO:0007669"/>
    <property type="project" value="UniProtKB-EC"/>
</dbReference>
<proteinExistence type="predicted"/>
<evidence type="ECO:0000313" key="11">
    <source>
        <dbReference type="Proteomes" id="UP000008815"/>
    </source>
</evidence>
<protein>
    <recommendedName>
        <fullName evidence="2">histidine kinase</fullName>
        <ecNumber evidence="2">2.7.13.3</ecNumber>
    </recommendedName>
</protein>
<dbReference type="InterPro" id="IPR003594">
    <property type="entry name" value="HATPase_dom"/>
</dbReference>
<dbReference type="PRINTS" id="PR00344">
    <property type="entry name" value="BCTRLSENSOR"/>
</dbReference>
<evidence type="ECO:0000256" key="3">
    <source>
        <dbReference type="ARBA" id="ARBA00022553"/>
    </source>
</evidence>
<sequence>MPHFRHSASRAARKLQLEHLVPMSTSATFAPDPLAAARSAESELFLSAPIPILIEDWSRVYRAIKDLRASGIDNIDCYFDEHPEAVAQLRAQHSFVAANDAVVRLFDADSREHFLQHARILLPADRLSNSAVLRAMYENRPTCQGERTLTTLKGRTVPIVWRCSLPKDEDGYRRLHFYAFDVTEQKENSDRLEALRAEMARASRVSLFGEMSASILHEVSQPLSAASASAEASLRWLARDEPNIAEATAAIANAARWARDATDICRKIRSFIGKAPVQSIDCPAADVVTAALFLIAPEAGARDVHVETAVDPDARIFADPVQIQQVLANLLLNGIQAIDMGPSRARTLTLTVTVNGNEVVFDVRDTGPGIDPAAIEQLFQPFFTSKRDGMGMGLPVARSIVEAHNGRIWAHGERGAGCCFSFALPARSGRPDPAE</sequence>
<gene>
    <name evidence="10" type="primary">hydH</name>
    <name evidence="10" type="ordered locus">BMULJ_03334</name>
</gene>
<dbReference type="RefSeq" id="WP_012217677.1">
    <property type="nucleotide sequence ID" value="NC_010086.1"/>
</dbReference>
<keyword evidence="11" id="KW-1185">Reference proteome</keyword>
<evidence type="ECO:0000256" key="2">
    <source>
        <dbReference type="ARBA" id="ARBA00012438"/>
    </source>
</evidence>
<dbReference type="EMBL" id="AP009386">
    <property type="protein sequence ID" value="BAG45207.1"/>
    <property type="molecule type" value="Genomic_DNA"/>
</dbReference>
<reference evidence="10 11" key="1">
    <citation type="submission" date="2007-04" db="EMBL/GenBank/DDBJ databases">
        <title>Complete genome sequence of Burkholderia multivorans ATCC 17616.</title>
        <authorList>
            <person name="Ohtsubo Y."/>
            <person name="Yamashita A."/>
            <person name="Kurokawa K."/>
            <person name="Takami H."/>
            <person name="Yuhara S."/>
            <person name="Nishiyama E."/>
            <person name="Endo R."/>
            <person name="Miyazaki R."/>
            <person name="Ono A."/>
            <person name="Yano K."/>
            <person name="Ito M."/>
            <person name="Sota M."/>
            <person name="Yuji N."/>
            <person name="Hattori M."/>
            <person name="Tsuda M."/>
        </authorList>
    </citation>
    <scope>NUCLEOTIDE SEQUENCE [LARGE SCALE GENOMIC DNA]</scope>
    <source>
        <strain evidence="11">ATCC 17616 / 249</strain>
    </source>
</reference>
<accession>A0A0H3KSU8</accession>
<evidence type="ECO:0000313" key="10">
    <source>
        <dbReference type="EMBL" id="BAG45207.1"/>
    </source>
</evidence>
<dbReference type="Gene3D" id="1.10.287.130">
    <property type="match status" value="1"/>
</dbReference>
<dbReference type="SMART" id="SM00387">
    <property type="entry name" value="HATPase_c"/>
    <property type="match status" value="1"/>
</dbReference>
<dbReference type="Gene3D" id="3.30.450.20">
    <property type="entry name" value="PAS domain"/>
    <property type="match status" value="1"/>
</dbReference>
<dbReference type="InterPro" id="IPR035965">
    <property type="entry name" value="PAS-like_dom_sf"/>
</dbReference>
<dbReference type="KEGG" id="bmj:BMULJ_03334"/>
<dbReference type="InterPro" id="IPR004358">
    <property type="entry name" value="Sig_transdc_His_kin-like_C"/>
</dbReference>
<name>A0A0H3KSU8_BURM1</name>
<evidence type="ECO:0000256" key="5">
    <source>
        <dbReference type="ARBA" id="ARBA00022741"/>
    </source>
</evidence>
<dbReference type="Gene3D" id="3.30.565.10">
    <property type="entry name" value="Histidine kinase-like ATPase, C-terminal domain"/>
    <property type="match status" value="1"/>
</dbReference>
<dbReference type="SUPFAM" id="SSF55874">
    <property type="entry name" value="ATPase domain of HSP90 chaperone/DNA topoisomerase II/histidine kinase"/>
    <property type="match status" value="1"/>
</dbReference>